<dbReference type="Gene3D" id="3.40.525.10">
    <property type="entry name" value="CRAL-TRIO lipid binding domain"/>
    <property type="match status" value="1"/>
</dbReference>
<evidence type="ECO:0000313" key="2">
    <source>
        <dbReference type="EMBL" id="CAE0253121.1"/>
    </source>
</evidence>
<reference evidence="2" key="1">
    <citation type="submission" date="2021-01" db="EMBL/GenBank/DDBJ databases">
        <authorList>
            <person name="Corre E."/>
            <person name="Pelletier E."/>
            <person name="Niang G."/>
            <person name="Scheremetjew M."/>
            <person name="Finn R."/>
            <person name="Kale V."/>
            <person name="Holt S."/>
            <person name="Cochrane G."/>
            <person name="Meng A."/>
            <person name="Brown T."/>
            <person name="Cohen L."/>
        </authorList>
    </citation>
    <scope>NUCLEOTIDE SEQUENCE</scope>
    <source>
        <strain evidence="2">NIES-2562</strain>
    </source>
</reference>
<dbReference type="InterPro" id="IPR051026">
    <property type="entry name" value="PI/PC_transfer"/>
</dbReference>
<name>A0A7S3G6M9_9EUKA</name>
<accession>A0A7S3G6M9</accession>
<dbReference type="SUPFAM" id="SSF52087">
    <property type="entry name" value="CRAL/TRIO domain"/>
    <property type="match status" value="1"/>
</dbReference>
<feature type="domain" description="CRAL-TRIO" evidence="1">
    <location>
        <begin position="81"/>
        <end position="261"/>
    </location>
</feature>
<sequence length="379" mass="41953">MWEGLDITEKEKAAVDELKEKLGDLTQRKGFLSLTDKLLSEDHACFRYVRGYNCNVKTAFQKVAATIEWRETFAGDDYETKHPELFANLKRTYVGRALGVITDDGSALDYYDIDYFNPGATNRVDVDDIAHYHFSEIERGLKLQCDWARTNGKDYFPGFITLINAKGVGMQHAAPNAISTIKKLFGPGQDNFPENMKVCYILNTPAFFAACWKLIEPMLSKRTREKVKVLRGDFSTMEDSELPCPRELIPEPIGGKLKIARMRHFTGDKVCPLDGVLGADNMGPKKSVTVRATEEELAHIEGGLVTVRCYCLSGSITLAAKAVKDGEAPIGLLEKSIESSSGLVVIEVAKPPEGCSLEVTITNNSIIRWCNGGVDIVDV</sequence>
<dbReference type="InterPro" id="IPR036273">
    <property type="entry name" value="CRAL/TRIO_N_dom_sf"/>
</dbReference>
<dbReference type="PROSITE" id="PS50191">
    <property type="entry name" value="CRAL_TRIO"/>
    <property type="match status" value="1"/>
</dbReference>
<dbReference type="EMBL" id="HBIB01023399">
    <property type="protein sequence ID" value="CAE0253121.1"/>
    <property type="molecule type" value="Transcribed_RNA"/>
</dbReference>
<dbReference type="PANTHER" id="PTHR45657:SF1">
    <property type="entry name" value="CRAL-TRIO DOMAIN-CONTAINING PROTEIN YKL091C-RELATED"/>
    <property type="match status" value="1"/>
</dbReference>
<dbReference type="InterPro" id="IPR036865">
    <property type="entry name" value="CRAL-TRIO_dom_sf"/>
</dbReference>
<gene>
    <name evidence="2" type="ORF">PBIL07802_LOCUS15355</name>
</gene>
<dbReference type="AlphaFoldDB" id="A0A7S3G6M9"/>
<dbReference type="PANTHER" id="PTHR45657">
    <property type="entry name" value="CRAL-TRIO DOMAIN-CONTAINING PROTEIN YKL091C-RELATED"/>
    <property type="match status" value="1"/>
</dbReference>
<evidence type="ECO:0000259" key="1">
    <source>
        <dbReference type="PROSITE" id="PS50191"/>
    </source>
</evidence>
<dbReference type="Pfam" id="PF00650">
    <property type="entry name" value="CRAL_TRIO"/>
    <property type="match status" value="1"/>
</dbReference>
<dbReference type="SUPFAM" id="SSF46938">
    <property type="entry name" value="CRAL/TRIO N-terminal domain"/>
    <property type="match status" value="1"/>
</dbReference>
<dbReference type="CDD" id="cd00170">
    <property type="entry name" value="SEC14"/>
    <property type="match status" value="1"/>
</dbReference>
<proteinExistence type="predicted"/>
<protein>
    <recommendedName>
        <fullName evidence="1">CRAL-TRIO domain-containing protein</fullName>
    </recommendedName>
</protein>
<organism evidence="2">
    <name type="scientific">Palpitomonas bilix</name>
    <dbReference type="NCBI Taxonomy" id="652834"/>
    <lineage>
        <taxon>Eukaryota</taxon>
        <taxon>Eukaryota incertae sedis</taxon>
    </lineage>
</organism>
<dbReference type="SMART" id="SM00516">
    <property type="entry name" value="SEC14"/>
    <property type="match status" value="1"/>
</dbReference>
<dbReference type="InterPro" id="IPR001251">
    <property type="entry name" value="CRAL-TRIO_dom"/>
</dbReference>